<evidence type="ECO:0000256" key="8">
    <source>
        <dbReference type="ARBA" id="ARBA00023136"/>
    </source>
</evidence>
<comment type="similarity">
    <text evidence="2">Belongs to the TonB-dependent receptor family. Hemoglobin/haptoglobin binding protein subfamily.</text>
</comment>
<dbReference type="PANTHER" id="PTHR30069:SF29">
    <property type="entry name" value="HEMOGLOBIN AND HEMOGLOBIN-HAPTOGLOBIN-BINDING PROTEIN 1-RELATED"/>
    <property type="match status" value="1"/>
</dbReference>
<protein>
    <submittedName>
        <fullName evidence="14">TonB-dependent receptor</fullName>
    </submittedName>
</protein>
<keyword evidence="10 11" id="KW-0998">Cell outer membrane</keyword>
<organism evidence="14 15">
    <name type="scientific">Metallibacterium scheffleri</name>
    <dbReference type="NCBI Taxonomy" id="993689"/>
    <lineage>
        <taxon>Bacteria</taxon>
        <taxon>Pseudomonadati</taxon>
        <taxon>Pseudomonadota</taxon>
        <taxon>Gammaproteobacteria</taxon>
        <taxon>Lysobacterales</taxon>
        <taxon>Rhodanobacteraceae</taxon>
        <taxon>Metallibacterium</taxon>
    </lineage>
</organism>
<keyword evidence="8 11" id="KW-0472">Membrane</keyword>
<keyword evidence="3 11" id="KW-0813">Transport</keyword>
<dbReference type="Proteomes" id="UP000307749">
    <property type="component" value="Unassembled WGS sequence"/>
</dbReference>
<dbReference type="STRING" id="993689.GCA_002077135_00716"/>
<evidence type="ECO:0000256" key="1">
    <source>
        <dbReference type="ARBA" id="ARBA00004571"/>
    </source>
</evidence>
<dbReference type="PANTHER" id="PTHR30069">
    <property type="entry name" value="TONB-DEPENDENT OUTER MEMBRANE RECEPTOR"/>
    <property type="match status" value="1"/>
</dbReference>
<evidence type="ECO:0000256" key="2">
    <source>
        <dbReference type="ARBA" id="ARBA00008143"/>
    </source>
</evidence>
<dbReference type="SUPFAM" id="SSF56935">
    <property type="entry name" value="Porins"/>
    <property type="match status" value="1"/>
</dbReference>
<keyword evidence="6 12" id="KW-0732">Signal</keyword>
<proteinExistence type="inferred from homology"/>
<comment type="caution">
    <text evidence="14">The sequence shown here is derived from an EMBL/GenBank/DDBJ whole genome shotgun (WGS) entry which is preliminary data.</text>
</comment>
<evidence type="ECO:0000256" key="9">
    <source>
        <dbReference type="ARBA" id="ARBA00023170"/>
    </source>
</evidence>
<evidence type="ECO:0000256" key="7">
    <source>
        <dbReference type="ARBA" id="ARBA00023077"/>
    </source>
</evidence>
<name>A0A4S3KMT6_9GAMM</name>
<keyword evidence="15" id="KW-1185">Reference proteome</keyword>
<keyword evidence="4 11" id="KW-1134">Transmembrane beta strand</keyword>
<keyword evidence="7" id="KW-0798">TonB box</keyword>
<evidence type="ECO:0000256" key="3">
    <source>
        <dbReference type="ARBA" id="ARBA00022448"/>
    </source>
</evidence>
<dbReference type="Gene3D" id="2.40.170.20">
    <property type="entry name" value="TonB-dependent receptor, beta-barrel domain"/>
    <property type="match status" value="1"/>
</dbReference>
<dbReference type="InterPro" id="IPR036942">
    <property type="entry name" value="Beta-barrel_TonB_sf"/>
</dbReference>
<feature type="domain" description="TonB-dependent receptor-like beta-barrel" evidence="13">
    <location>
        <begin position="247"/>
        <end position="652"/>
    </location>
</feature>
<evidence type="ECO:0000259" key="13">
    <source>
        <dbReference type="Pfam" id="PF00593"/>
    </source>
</evidence>
<evidence type="ECO:0000256" key="11">
    <source>
        <dbReference type="PROSITE-ProRule" id="PRU01360"/>
    </source>
</evidence>
<dbReference type="OrthoDB" id="9764669at2"/>
<evidence type="ECO:0000313" key="14">
    <source>
        <dbReference type="EMBL" id="THD10245.1"/>
    </source>
</evidence>
<dbReference type="InterPro" id="IPR000531">
    <property type="entry name" value="Beta-barrel_TonB"/>
</dbReference>
<dbReference type="InterPro" id="IPR037066">
    <property type="entry name" value="Plug_dom_sf"/>
</dbReference>
<dbReference type="PROSITE" id="PS52016">
    <property type="entry name" value="TONB_DEPENDENT_REC_3"/>
    <property type="match status" value="1"/>
</dbReference>
<reference evidence="14 15" key="1">
    <citation type="submission" date="2017-02" db="EMBL/GenBank/DDBJ databases">
        <title>Whole genome sequencing of Metallibacterium scheffleri DSM 24874 (T).</title>
        <authorList>
            <person name="Kumar S."/>
            <person name="Patil P."/>
            <person name="Patil P.B."/>
        </authorList>
    </citation>
    <scope>NUCLEOTIDE SEQUENCE [LARGE SCALE GENOMIC DNA]</scope>
    <source>
        <strain evidence="14 15">DSM 24874</strain>
    </source>
</reference>
<dbReference type="AlphaFoldDB" id="A0A4S3KMT6"/>
<comment type="subcellular location">
    <subcellularLocation>
        <location evidence="1 11">Cell outer membrane</location>
        <topology evidence="1 11">Multi-pass membrane protein</topology>
    </subcellularLocation>
</comment>
<keyword evidence="9 14" id="KW-0675">Receptor</keyword>
<evidence type="ECO:0000256" key="5">
    <source>
        <dbReference type="ARBA" id="ARBA00022692"/>
    </source>
</evidence>
<dbReference type="RefSeq" id="WP_081126109.1">
    <property type="nucleotide sequence ID" value="NZ_LDOS01000001.1"/>
</dbReference>
<dbReference type="GO" id="GO:0015344">
    <property type="term" value="F:siderophore uptake transmembrane transporter activity"/>
    <property type="evidence" value="ECO:0007669"/>
    <property type="project" value="TreeGrafter"/>
</dbReference>
<sequence length="706" mass="76606">MSPRHFSRAPLAVALLLALHSPLGHAEDRTDAAKPKQLATVTVNAVLDQARNQLAPSTGSSLYVFTRQAIASLPLGESTPLNQVLLQAPGVVQDSYGELHVRGDHANLQYRIDGIILPESISGFGQTLDTRLIHSVSLLTGALPAQYGLRTAGVIDIRTRSGAKLGNGGNIGVTVGSRGTIEPSLSLFGHSGRWSWFFSADYLKNNLGIENPTAARDAIHDTTWQGKGFGALSYLINDTTRLSVLAGVTNNRFQIPDNPNQAPVYSLAGVSDYPSVDLNERQRELTRFAIVSLQGKLGATDYQIAAGQRYSQVDFTPDAIGDLIYNGVASTVGRSNRASTLQADFATPLGERNTLRYGVYADFQRGLQDNTALVFPADADGNQTSDVPLGITDSNRLLARTASAYVQDQWNINEQLTLNGGLRYDHIGGYLDESQFSPRLGMVYEISDDWTLHAGYARYFTPPATELIAATDIAKFQGTTNALPTDANTNVRAMRSNYYDAGVQWRPGDSLTLGLDAYLSQARNLLDEGQFGTALVFSDFNYRYGRNQGIEFSANWQHGPLRAWFNLANNIAQGKQVASGQYNFDAAELAWIASHWIALDHAQRLTSSGGASYRLDDGTQLGFDYLYGSGLRAGFANTETLPAYFQLNLSIARSLELPALGVVHARLAVINALDRVYAIRDGSGIGVGAPQYGPRRGYYLGLSKDF</sequence>
<gene>
    <name evidence="14" type="ORF">B1806_09245</name>
</gene>
<dbReference type="GO" id="GO:0044718">
    <property type="term" value="P:siderophore transmembrane transport"/>
    <property type="evidence" value="ECO:0007669"/>
    <property type="project" value="TreeGrafter"/>
</dbReference>
<keyword evidence="5 11" id="KW-0812">Transmembrane</keyword>
<dbReference type="GO" id="GO:0009279">
    <property type="term" value="C:cell outer membrane"/>
    <property type="evidence" value="ECO:0007669"/>
    <property type="project" value="UniProtKB-SubCell"/>
</dbReference>
<accession>A0A4S3KMT6</accession>
<dbReference type="Pfam" id="PF00593">
    <property type="entry name" value="TonB_dep_Rec_b-barrel"/>
    <property type="match status" value="1"/>
</dbReference>
<evidence type="ECO:0000256" key="10">
    <source>
        <dbReference type="ARBA" id="ARBA00023237"/>
    </source>
</evidence>
<evidence type="ECO:0000313" key="15">
    <source>
        <dbReference type="Proteomes" id="UP000307749"/>
    </source>
</evidence>
<feature type="signal peptide" evidence="12">
    <location>
        <begin position="1"/>
        <end position="26"/>
    </location>
</feature>
<dbReference type="Gene3D" id="2.170.130.10">
    <property type="entry name" value="TonB-dependent receptor, plug domain"/>
    <property type="match status" value="1"/>
</dbReference>
<evidence type="ECO:0000256" key="6">
    <source>
        <dbReference type="ARBA" id="ARBA00022729"/>
    </source>
</evidence>
<evidence type="ECO:0000256" key="4">
    <source>
        <dbReference type="ARBA" id="ARBA00022452"/>
    </source>
</evidence>
<dbReference type="EMBL" id="MWQO01000032">
    <property type="protein sequence ID" value="THD10245.1"/>
    <property type="molecule type" value="Genomic_DNA"/>
</dbReference>
<dbReference type="InterPro" id="IPR039426">
    <property type="entry name" value="TonB-dep_rcpt-like"/>
</dbReference>
<feature type="chain" id="PRO_5020877686" evidence="12">
    <location>
        <begin position="27"/>
        <end position="706"/>
    </location>
</feature>
<evidence type="ECO:0000256" key="12">
    <source>
        <dbReference type="SAM" id="SignalP"/>
    </source>
</evidence>